<evidence type="ECO:0000313" key="1">
    <source>
        <dbReference type="EMBL" id="MBB5065485.1"/>
    </source>
</evidence>
<accession>A0A7W7ZSX8</accession>
<comment type="caution">
    <text evidence="1">The sequence shown here is derived from an EMBL/GenBank/DDBJ whole genome shotgun (WGS) entry which is preliminary data.</text>
</comment>
<evidence type="ECO:0000313" key="2">
    <source>
        <dbReference type="Proteomes" id="UP000584867"/>
    </source>
</evidence>
<dbReference type="Proteomes" id="UP000584867">
    <property type="component" value="Unassembled WGS sequence"/>
</dbReference>
<protein>
    <submittedName>
        <fullName evidence="1">Uncharacterized protein</fullName>
    </submittedName>
</protein>
<dbReference type="InterPro" id="IPR006311">
    <property type="entry name" value="TAT_signal"/>
</dbReference>
<gene>
    <name evidence="1" type="ORF">HDF15_003853</name>
</gene>
<dbReference type="AlphaFoldDB" id="A0A7W7ZSX8"/>
<dbReference type="PROSITE" id="PS51318">
    <property type="entry name" value="TAT"/>
    <property type="match status" value="1"/>
</dbReference>
<dbReference type="RefSeq" id="WP_184258213.1">
    <property type="nucleotide sequence ID" value="NZ_JACHIO010000017.1"/>
</dbReference>
<organism evidence="1 2">
    <name type="scientific">Granulicella mallensis</name>
    <dbReference type="NCBI Taxonomy" id="940614"/>
    <lineage>
        <taxon>Bacteria</taxon>
        <taxon>Pseudomonadati</taxon>
        <taxon>Acidobacteriota</taxon>
        <taxon>Terriglobia</taxon>
        <taxon>Terriglobales</taxon>
        <taxon>Acidobacteriaceae</taxon>
        <taxon>Granulicella</taxon>
    </lineage>
</organism>
<name>A0A7W7ZSX8_9BACT</name>
<proteinExistence type="predicted"/>
<sequence>MENPVSNINRPVNRRSFMKSGLLAGGAATVGVGLLANGTKASAQGRSEGRLNAGDAAILRFLAAAELIESDLWTQYAELGGIGNNKPIEVDPNPNPPLNNYQMALSNLDGDGPQYITSNTLDEVSHAAFLNAYLKSRGAEPVDFSEFETLPGSTATGSSGKLRLTNLMHLNVDTSWFVRYRSTTNPDLGATFPQAVTLNGVTAIPKTDADFNGGASSFPGNLHIQAIANVAAFHFGAIEQGGTSLYAAMSQKVSDPEVLQITLGIGGDEIAHFLEWVDFAGNGVQQTIAPFTDPISGLTFPDFFNNPPLQPPSVVQPSLIFPVPCEFISSELPPVAIIRPLTDKVTGAVASVAALTASGLFTGQSRKFFQTLQIMAIEADAAVRFIL</sequence>
<reference evidence="1 2" key="1">
    <citation type="submission" date="2020-08" db="EMBL/GenBank/DDBJ databases">
        <title>Genomic Encyclopedia of Type Strains, Phase IV (KMG-V): Genome sequencing to study the core and pangenomes of soil and plant-associated prokaryotes.</title>
        <authorList>
            <person name="Whitman W."/>
        </authorList>
    </citation>
    <scope>NUCLEOTIDE SEQUENCE [LARGE SCALE GENOMIC DNA]</scope>
    <source>
        <strain evidence="1 2">X5P3</strain>
    </source>
</reference>
<dbReference type="EMBL" id="JACHIO010000017">
    <property type="protein sequence ID" value="MBB5065485.1"/>
    <property type="molecule type" value="Genomic_DNA"/>
</dbReference>